<comment type="caution">
    <text evidence="1">The sequence shown here is derived from an EMBL/GenBank/DDBJ whole genome shotgun (WGS) entry which is preliminary data.</text>
</comment>
<dbReference type="EMBL" id="JAIVGD010000019">
    <property type="protein sequence ID" value="KAH0747995.1"/>
    <property type="molecule type" value="Genomic_DNA"/>
</dbReference>
<reference evidence="1 2" key="1">
    <citation type="journal article" date="2021" name="bioRxiv">
        <title>Chromosome-scale and haplotype-resolved genome assembly of a tetraploid potato cultivar.</title>
        <authorList>
            <person name="Sun H."/>
            <person name="Jiao W.-B."/>
            <person name="Krause K."/>
            <person name="Campoy J.A."/>
            <person name="Goel M."/>
            <person name="Folz-Donahue K."/>
            <person name="Kukat C."/>
            <person name="Huettel B."/>
            <person name="Schneeberger K."/>
        </authorList>
    </citation>
    <scope>NUCLEOTIDE SEQUENCE [LARGE SCALE GENOMIC DNA]</scope>
    <source>
        <strain evidence="1">SolTubOtavaFocal</strain>
        <tissue evidence="1">Leaves</tissue>
    </source>
</reference>
<dbReference type="Proteomes" id="UP000826656">
    <property type="component" value="Unassembled WGS sequence"/>
</dbReference>
<evidence type="ECO:0000313" key="2">
    <source>
        <dbReference type="Proteomes" id="UP000826656"/>
    </source>
</evidence>
<gene>
    <name evidence="1" type="ORF">KY290_027227</name>
</gene>
<evidence type="ECO:0000313" key="1">
    <source>
        <dbReference type="EMBL" id="KAH0747995.1"/>
    </source>
</evidence>
<organism evidence="1 2">
    <name type="scientific">Solanum tuberosum</name>
    <name type="common">Potato</name>
    <dbReference type="NCBI Taxonomy" id="4113"/>
    <lineage>
        <taxon>Eukaryota</taxon>
        <taxon>Viridiplantae</taxon>
        <taxon>Streptophyta</taxon>
        <taxon>Embryophyta</taxon>
        <taxon>Tracheophyta</taxon>
        <taxon>Spermatophyta</taxon>
        <taxon>Magnoliopsida</taxon>
        <taxon>eudicotyledons</taxon>
        <taxon>Gunneridae</taxon>
        <taxon>Pentapetalae</taxon>
        <taxon>asterids</taxon>
        <taxon>lamiids</taxon>
        <taxon>Solanales</taxon>
        <taxon>Solanaceae</taxon>
        <taxon>Solanoideae</taxon>
        <taxon>Solaneae</taxon>
        <taxon>Solanum</taxon>
    </lineage>
</organism>
<proteinExistence type="predicted"/>
<accession>A0ABQ7UEE8</accession>
<sequence>MGATTRELGMGAVISGPILSLETPIIGLNSAFSRAIRTGMFRPHYRLEWANGIAIVMLA</sequence>
<name>A0ABQ7UEE8_SOLTU</name>
<protein>
    <submittedName>
        <fullName evidence="1">Uncharacterized protein</fullName>
    </submittedName>
</protein>
<keyword evidence="2" id="KW-1185">Reference proteome</keyword>